<accession>A0ABU2S0B7</accession>
<dbReference type="RefSeq" id="WP_311616793.1">
    <property type="nucleotide sequence ID" value="NZ_JAVREV010000003.1"/>
</dbReference>
<comment type="caution">
    <text evidence="2">The sequence shown here is derived from an EMBL/GenBank/DDBJ whole genome shotgun (WGS) entry which is preliminary data.</text>
</comment>
<evidence type="ECO:0000313" key="2">
    <source>
        <dbReference type="EMBL" id="MDT0442357.1"/>
    </source>
</evidence>
<gene>
    <name evidence="2" type="ORF">RM779_07070</name>
</gene>
<evidence type="ECO:0000313" key="3">
    <source>
        <dbReference type="Proteomes" id="UP001183615"/>
    </source>
</evidence>
<proteinExistence type="predicted"/>
<dbReference type="EMBL" id="JAVREV010000003">
    <property type="protein sequence ID" value="MDT0442357.1"/>
    <property type="molecule type" value="Genomic_DNA"/>
</dbReference>
<feature type="region of interest" description="Disordered" evidence="1">
    <location>
        <begin position="1"/>
        <end position="31"/>
    </location>
</feature>
<sequence length="69" mass="7414">MTTTTWTETHPRTRARTDRKELSRHATGDGTAVWSRCSCGRLHMVFTPADPRGTALTAGGATPGCPDCP</sequence>
<dbReference type="Proteomes" id="UP001183615">
    <property type="component" value="Unassembled WGS sequence"/>
</dbReference>
<protein>
    <submittedName>
        <fullName evidence="2">Uncharacterized protein</fullName>
    </submittedName>
</protein>
<name>A0ABU2S0B7_9ACTN</name>
<feature type="compositionally biased region" description="Basic and acidic residues" evidence="1">
    <location>
        <begin position="9"/>
        <end position="27"/>
    </location>
</feature>
<organism evidence="2 3">
    <name type="scientific">Streptomyces johnsoniae</name>
    <dbReference type="NCBI Taxonomy" id="3075532"/>
    <lineage>
        <taxon>Bacteria</taxon>
        <taxon>Bacillati</taxon>
        <taxon>Actinomycetota</taxon>
        <taxon>Actinomycetes</taxon>
        <taxon>Kitasatosporales</taxon>
        <taxon>Streptomycetaceae</taxon>
        <taxon>Streptomyces</taxon>
    </lineage>
</organism>
<reference evidence="3" key="1">
    <citation type="submission" date="2023-07" db="EMBL/GenBank/DDBJ databases">
        <title>30 novel species of actinomycetes from the DSMZ collection.</title>
        <authorList>
            <person name="Nouioui I."/>
        </authorList>
    </citation>
    <scope>NUCLEOTIDE SEQUENCE [LARGE SCALE GENOMIC DNA]</scope>
    <source>
        <strain evidence="3">DSM 41886</strain>
    </source>
</reference>
<evidence type="ECO:0000256" key="1">
    <source>
        <dbReference type="SAM" id="MobiDB-lite"/>
    </source>
</evidence>
<keyword evidence="3" id="KW-1185">Reference proteome</keyword>